<evidence type="ECO:0000313" key="5">
    <source>
        <dbReference type="EMBL" id="RFU32636.1"/>
    </source>
</evidence>
<dbReference type="SUPFAM" id="SSF55729">
    <property type="entry name" value="Acyl-CoA N-acyltransferases (Nat)"/>
    <property type="match status" value="1"/>
</dbReference>
<feature type="compositionally biased region" description="Polar residues" evidence="3">
    <location>
        <begin position="1"/>
        <end position="10"/>
    </location>
</feature>
<evidence type="ECO:0000256" key="2">
    <source>
        <dbReference type="ARBA" id="ARBA00023315"/>
    </source>
</evidence>
<dbReference type="InterPro" id="IPR016181">
    <property type="entry name" value="Acyl_CoA_acyltransferase"/>
</dbReference>
<reference evidence="5 6" key="1">
    <citation type="submission" date="2018-05" db="EMBL/GenBank/DDBJ databases">
        <title>Draft genome sequence of Scytalidium lignicola DSM 105466, a ubiquitous saprotrophic fungus.</title>
        <authorList>
            <person name="Buettner E."/>
            <person name="Gebauer A.M."/>
            <person name="Hofrichter M."/>
            <person name="Liers C."/>
            <person name="Kellner H."/>
        </authorList>
    </citation>
    <scope>NUCLEOTIDE SEQUENCE [LARGE SCALE GENOMIC DNA]</scope>
    <source>
        <strain evidence="5 6">DSM 105466</strain>
    </source>
</reference>
<dbReference type="CDD" id="cd04301">
    <property type="entry name" value="NAT_SF"/>
    <property type="match status" value="1"/>
</dbReference>
<evidence type="ECO:0000259" key="4">
    <source>
        <dbReference type="PROSITE" id="PS51186"/>
    </source>
</evidence>
<feature type="compositionally biased region" description="Low complexity" evidence="3">
    <location>
        <begin position="42"/>
        <end position="62"/>
    </location>
</feature>
<evidence type="ECO:0000313" key="6">
    <source>
        <dbReference type="Proteomes" id="UP000258309"/>
    </source>
</evidence>
<dbReference type="PANTHER" id="PTHR42919:SF8">
    <property type="entry name" value="N-ALPHA-ACETYLTRANSFERASE 50"/>
    <property type="match status" value="1"/>
</dbReference>
<feature type="non-terminal residue" evidence="5">
    <location>
        <position position="1"/>
    </location>
</feature>
<gene>
    <name evidence="5" type="ORF">B7463_g3703</name>
</gene>
<comment type="caution">
    <text evidence="5">The sequence shown here is derived from an EMBL/GenBank/DDBJ whole genome shotgun (WGS) entry which is preliminary data.</text>
</comment>
<feature type="region of interest" description="Disordered" evidence="3">
    <location>
        <begin position="1"/>
        <end position="71"/>
    </location>
</feature>
<dbReference type="OMA" id="HGIAMHL"/>
<dbReference type="PROSITE" id="PS51186">
    <property type="entry name" value="GNAT"/>
    <property type="match status" value="1"/>
</dbReference>
<feature type="compositionally biased region" description="Low complexity" evidence="3">
    <location>
        <begin position="326"/>
        <end position="340"/>
    </location>
</feature>
<feature type="compositionally biased region" description="Basic and acidic residues" evidence="3">
    <location>
        <begin position="301"/>
        <end position="310"/>
    </location>
</feature>
<keyword evidence="6" id="KW-1185">Reference proteome</keyword>
<evidence type="ECO:0000256" key="3">
    <source>
        <dbReference type="SAM" id="MobiDB-lite"/>
    </source>
</evidence>
<proteinExistence type="predicted"/>
<dbReference type="AlphaFoldDB" id="A0A3E2HGS3"/>
<dbReference type="PANTHER" id="PTHR42919">
    <property type="entry name" value="N-ALPHA-ACETYLTRANSFERASE"/>
    <property type="match status" value="1"/>
</dbReference>
<dbReference type="GO" id="GO:0016747">
    <property type="term" value="F:acyltransferase activity, transferring groups other than amino-acyl groups"/>
    <property type="evidence" value="ECO:0007669"/>
    <property type="project" value="InterPro"/>
</dbReference>
<dbReference type="InterPro" id="IPR000182">
    <property type="entry name" value="GNAT_dom"/>
</dbReference>
<feature type="domain" description="N-acetyltransferase" evidence="4">
    <location>
        <begin position="80"/>
        <end position="244"/>
    </location>
</feature>
<feature type="non-terminal residue" evidence="5">
    <location>
        <position position="362"/>
    </location>
</feature>
<keyword evidence="1" id="KW-0808">Transferase</keyword>
<dbReference type="OrthoDB" id="47374at2759"/>
<sequence length="362" mass="39175">MDINGTSGTSHPARVASGTQSSIKSFFQPRVPNYAPPPSAPIPQAEPTIGTNPTSTTLSNSPEPHNHTAHGTSIVLPTQASITPISENQVQPLRRINSLLLQIAYPDSFYRTIVDPSTRTSLSRVALWTDSPSIEPKVIGGIVCRLEPSDTNPRDCELYIQSLALLSPYRSHGLGTALLESIIAAATALTTVNVTSLYAHVWTENEDGLKWYAARGFTRDNYALQGYYRKLKPDTAWVLRRRLVPSDHLQYAKINGVSPRAPTPTSSKPVENDVVGSNSSAPPPAPAQGSRPSLRQATSYQDRRPDREWNDLPDEMAPPNLLTPQSGAASAASSRSSSTSRLEGKGKKKRQYPAAAFGESGR</sequence>
<dbReference type="STRING" id="5539.A0A3E2HGS3"/>
<dbReference type="Proteomes" id="UP000258309">
    <property type="component" value="Unassembled WGS sequence"/>
</dbReference>
<accession>A0A3E2HGS3</accession>
<evidence type="ECO:0000256" key="1">
    <source>
        <dbReference type="ARBA" id="ARBA00022679"/>
    </source>
</evidence>
<dbReference type="GO" id="GO:0007064">
    <property type="term" value="P:mitotic sister chromatid cohesion"/>
    <property type="evidence" value="ECO:0007669"/>
    <property type="project" value="TreeGrafter"/>
</dbReference>
<organism evidence="5 6">
    <name type="scientific">Scytalidium lignicola</name>
    <name type="common">Hyphomycete</name>
    <dbReference type="NCBI Taxonomy" id="5539"/>
    <lineage>
        <taxon>Eukaryota</taxon>
        <taxon>Fungi</taxon>
        <taxon>Dikarya</taxon>
        <taxon>Ascomycota</taxon>
        <taxon>Pezizomycotina</taxon>
        <taxon>Leotiomycetes</taxon>
        <taxon>Leotiomycetes incertae sedis</taxon>
        <taxon>Scytalidium</taxon>
    </lineage>
</organism>
<protein>
    <recommendedName>
        <fullName evidence="4">N-acetyltransferase domain-containing protein</fullName>
    </recommendedName>
</protein>
<keyword evidence="2" id="KW-0012">Acyltransferase</keyword>
<dbReference type="Pfam" id="PF00583">
    <property type="entry name" value="Acetyltransf_1"/>
    <property type="match status" value="1"/>
</dbReference>
<name>A0A3E2HGS3_SCYLI</name>
<dbReference type="InterPro" id="IPR051556">
    <property type="entry name" value="N-term/lysine_N-AcTrnsfr"/>
</dbReference>
<dbReference type="EMBL" id="NCSJ02000051">
    <property type="protein sequence ID" value="RFU32636.1"/>
    <property type="molecule type" value="Genomic_DNA"/>
</dbReference>
<feature type="region of interest" description="Disordered" evidence="3">
    <location>
        <begin position="254"/>
        <end position="362"/>
    </location>
</feature>
<dbReference type="GO" id="GO:0031415">
    <property type="term" value="C:NatA complex"/>
    <property type="evidence" value="ECO:0007669"/>
    <property type="project" value="TreeGrafter"/>
</dbReference>
<dbReference type="Gene3D" id="3.40.630.30">
    <property type="match status" value="1"/>
</dbReference>